<reference evidence="3" key="2">
    <citation type="journal article" date="2005" name="Arch. Biochem. Biophys.">
        <title>Structure and functions of the GNAT superfamily of acetyltransferases.</title>
        <authorList>
            <person name="Vetting M.W."/>
            <person name="S de Carvalho L.P."/>
            <person name="Yu M."/>
            <person name="Hegde S.S."/>
            <person name="Magnet S."/>
            <person name="Roderick S.L."/>
            <person name="Blanchard J.S."/>
        </authorList>
    </citation>
    <scope>NUCLEOTIDE SEQUENCE</scope>
</reference>
<dbReference type="OrthoDB" id="8780005at2"/>
<sequence>MTTPHLARLPDADLAWANARYAEVDFLPSDASHFLALAMLDGERAGLGRVVPVSATAGELGGMVVLPAFRGRGVADALVGFLVAQSRFAELFCIPFADLVPLYARHGFVTLPDDAPAPAPVADKLAWCRAHYPRAVALMRRAG</sequence>
<organism evidence="2 3">
    <name type="scientific">Derxia gummosa DSM 723</name>
    <dbReference type="NCBI Taxonomy" id="1121388"/>
    <lineage>
        <taxon>Bacteria</taxon>
        <taxon>Pseudomonadati</taxon>
        <taxon>Pseudomonadota</taxon>
        <taxon>Betaproteobacteria</taxon>
        <taxon>Burkholderiales</taxon>
        <taxon>Alcaligenaceae</taxon>
        <taxon>Derxia</taxon>
    </lineage>
</organism>
<evidence type="ECO:0000259" key="1">
    <source>
        <dbReference type="PROSITE" id="PS51186"/>
    </source>
</evidence>
<dbReference type="InterPro" id="IPR000182">
    <property type="entry name" value="GNAT_dom"/>
</dbReference>
<dbReference type="SUPFAM" id="SSF55729">
    <property type="entry name" value="Acyl-CoA N-acyltransferases (Nat)"/>
    <property type="match status" value="1"/>
</dbReference>
<dbReference type="PROSITE" id="PS51186">
    <property type="entry name" value="GNAT"/>
    <property type="match status" value="1"/>
</dbReference>
<reference evidence="3" key="5">
    <citation type="submission" date="2025-08" db="UniProtKB">
        <authorList>
            <consortium name="RefSeq"/>
        </authorList>
    </citation>
    <scope>IDENTIFICATION</scope>
</reference>
<dbReference type="Pfam" id="PF13508">
    <property type="entry name" value="Acetyltransf_7"/>
    <property type="match status" value="1"/>
</dbReference>
<name>A0A8B6X5S5_9BURK</name>
<dbReference type="InterPro" id="IPR016181">
    <property type="entry name" value="Acyl_CoA_acyltransferase"/>
</dbReference>
<dbReference type="RefSeq" id="WP_028312310.1">
    <property type="nucleotide sequence ID" value="NZ_AXWS01000018.1"/>
</dbReference>
<accession>A0A8B6X5S5</accession>
<dbReference type="Gene3D" id="3.40.630.30">
    <property type="match status" value="1"/>
</dbReference>
<reference evidence="3" key="4">
    <citation type="journal article" date="2016" name="Int. J. Mol. Sci.">
        <title>Structure and Functional Diversity of GCN5-Related N-Acetyltransferases (GNAT).</title>
        <authorList>
            <person name="Salah Ud-Din A.I."/>
            <person name="Tikhomirova A."/>
            <person name="Roujeinikova A."/>
        </authorList>
    </citation>
    <scope>NUCLEOTIDE SEQUENCE</scope>
</reference>
<dbReference type="CDD" id="cd04301">
    <property type="entry name" value="NAT_SF"/>
    <property type="match status" value="1"/>
</dbReference>
<dbReference type="GO" id="GO:0016747">
    <property type="term" value="F:acyltransferase activity, transferring groups other than amino-acyl groups"/>
    <property type="evidence" value="ECO:0007669"/>
    <property type="project" value="InterPro"/>
</dbReference>
<reference evidence="3" key="1">
    <citation type="journal article" date="2000" name="Annu. Rev. Biophys. Biomol. Struct.">
        <title>GCN5-related N-acetyltransferases: a structural overview.</title>
        <authorList>
            <person name="Dyda F."/>
            <person name="Klein D.C."/>
            <person name="Hickman A.B."/>
        </authorList>
    </citation>
    <scope>NUCLEOTIDE SEQUENCE</scope>
</reference>
<reference evidence="3" key="3">
    <citation type="journal article" date="2016" name="Biochemistry">
        <title>Bacterial GCN5-Related N-Acetyltransferases: From Resistance to Regulation.</title>
        <authorList>
            <person name="Favrot L."/>
            <person name="Blanchard J.S."/>
            <person name="Vergnolle O."/>
        </authorList>
    </citation>
    <scope>NUCLEOTIDE SEQUENCE</scope>
</reference>
<dbReference type="AlphaFoldDB" id="A0A8B6X5S5"/>
<evidence type="ECO:0000313" key="2">
    <source>
        <dbReference type="Proteomes" id="UP000675920"/>
    </source>
</evidence>
<proteinExistence type="predicted"/>
<evidence type="ECO:0000313" key="3">
    <source>
        <dbReference type="RefSeq" id="WP_028312310.1"/>
    </source>
</evidence>
<dbReference type="EC" id="2.3.-.-" evidence="3"/>
<feature type="domain" description="N-acetyltransferase" evidence="1">
    <location>
        <begin position="1"/>
        <end position="126"/>
    </location>
</feature>
<protein>
    <submittedName>
        <fullName evidence="3">GNAT family N-acetyltransferase</fullName>
        <ecNumber evidence="3">2.3.-.-</ecNumber>
    </submittedName>
</protein>
<keyword evidence="2" id="KW-1185">Reference proteome</keyword>
<dbReference type="Proteomes" id="UP000675920">
    <property type="component" value="Unplaced"/>
</dbReference>